<organism evidence="6 7">
    <name type="scientific">Cohnella suwonensis</name>
    <dbReference type="NCBI Taxonomy" id="696072"/>
    <lineage>
        <taxon>Bacteria</taxon>
        <taxon>Bacillati</taxon>
        <taxon>Bacillota</taxon>
        <taxon>Bacilli</taxon>
        <taxon>Bacillales</taxon>
        <taxon>Paenibacillaceae</taxon>
        <taxon>Cohnella</taxon>
    </lineage>
</organism>
<dbReference type="PRINTS" id="PR01181">
    <property type="entry name" value="DAPDCRBXLASE"/>
</dbReference>
<dbReference type="SUPFAM" id="SSF50621">
    <property type="entry name" value="Alanine racemase C-terminal domain-like"/>
    <property type="match status" value="1"/>
</dbReference>
<dbReference type="Pfam" id="PF02784">
    <property type="entry name" value="Orn_Arg_deC_N"/>
    <property type="match status" value="1"/>
</dbReference>
<dbReference type="RefSeq" id="WP_209746398.1">
    <property type="nucleotide sequence ID" value="NZ_JBHSMH010000007.1"/>
</dbReference>
<dbReference type="EMBL" id="JBHSMH010000007">
    <property type="protein sequence ID" value="MFC5468069.1"/>
    <property type="molecule type" value="Genomic_DNA"/>
</dbReference>
<evidence type="ECO:0000313" key="6">
    <source>
        <dbReference type="EMBL" id="MFC5468069.1"/>
    </source>
</evidence>
<dbReference type="InterPro" id="IPR000183">
    <property type="entry name" value="Orn/DAP/Arg_de-COase"/>
</dbReference>
<dbReference type="SUPFAM" id="SSF51419">
    <property type="entry name" value="PLP-binding barrel"/>
    <property type="match status" value="1"/>
</dbReference>
<keyword evidence="2" id="KW-0210">Decarboxylase</keyword>
<dbReference type="InterPro" id="IPR029066">
    <property type="entry name" value="PLP-binding_barrel"/>
</dbReference>
<keyword evidence="7" id="KW-1185">Reference proteome</keyword>
<dbReference type="Proteomes" id="UP001596105">
    <property type="component" value="Unassembled WGS sequence"/>
</dbReference>
<dbReference type="PANTHER" id="PTHR43727">
    <property type="entry name" value="DIAMINOPIMELATE DECARBOXYLASE"/>
    <property type="match status" value="1"/>
</dbReference>
<evidence type="ECO:0000256" key="1">
    <source>
        <dbReference type="ARBA" id="ARBA00001933"/>
    </source>
</evidence>
<dbReference type="InterPro" id="IPR022657">
    <property type="entry name" value="De-COase2_CS"/>
</dbReference>
<sequence>MKEEEIRGLASRYGTPLYSYDGEIIHRQYRLLRGCLPEAFDIFYSVKCNPLAGVCGLFRQWGARIEVASLGELHIALSAGFRPRDIVFTSPGKTRAELEAALDHGIYSINVESVAEAALAGELALARGETARIAVRIHPNSGMQGAGLKMAGVPTPFGIDQTGIDEAIAAISAMPGVALIGLHVFTGSQILDADVIVRGMRDTINLALELSERHGFGLQFLDLGGGFGVPYFAGETALDTDRLREGILELWEEYGARLAGTRIGVESGRFLMAESGVFLTKALYVKECKGAKFVVCDGGSNHHAASAFLGRYVRNNFPMHVLGKEGGPAVETNVVGCLCTPTDVIGQRVGLSADVEPEDIVVVSKSGAYGLTHSPTMFLSHALPAEVLVWEGEAHLLRERGKTEDAMRGQRMPAANPAFRDDYARTV</sequence>
<protein>
    <submittedName>
        <fullName evidence="6">Type III PLP-dependent enzyme</fullName>
    </submittedName>
</protein>
<keyword evidence="3" id="KW-0663">Pyridoxal phosphate</keyword>
<name>A0ABW0LQI5_9BACL</name>
<dbReference type="CDD" id="cd06839">
    <property type="entry name" value="PLPDE_III_Btrk_like"/>
    <property type="match status" value="1"/>
</dbReference>
<dbReference type="Gene3D" id="3.20.20.10">
    <property type="entry name" value="Alanine racemase"/>
    <property type="match status" value="1"/>
</dbReference>
<dbReference type="InterPro" id="IPR022644">
    <property type="entry name" value="De-COase2_N"/>
</dbReference>
<comment type="cofactor">
    <cofactor evidence="1">
        <name>pyridoxal 5'-phosphate</name>
        <dbReference type="ChEBI" id="CHEBI:597326"/>
    </cofactor>
</comment>
<reference evidence="7" key="1">
    <citation type="journal article" date="2019" name="Int. J. Syst. Evol. Microbiol.">
        <title>The Global Catalogue of Microorganisms (GCM) 10K type strain sequencing project: providing services to taxonomists for standard genome sequencing and annotation.</title>
        <authorList>
            <consortium name="The Broad Institute Genomics Platform"/>
            <consortium name="The Broad Institute Genome Sequencing Center for Infectious Disease"/>
            <person name="Wu L."/>
            <person name="Ma J."/>
        </authorList>
    </citation>
    <scope>NUCLEOTIDE SEQUENCE [LARGE SCALE GENOMIC DNA]</scope>
    <source>
        <strain evidence="7">CCUG 57113</strain>
    </source>
</reference>
<feature type="domain" description="Orn/DAP/Arg decarboxylase 2 N-terminal" evidence="5">
    <location>
        <begin position="25"/>
        <end position="273"/>
    </location>
</feature>
<gene>
    <name evidence="6" type="ORF">ACFPPD_05005</name>
</gene>
<dbReference type="Gene3D" id="2.40.37.10">
    <property type="entry name" value="Lyase, Ornithine Decarboxylase, Chain A, domain 1"/>
    <property type="match status" value="1"/>
</dbReference>
<dbReference type="PRINTS" id="PR01179">
    <property type="entry name" value="ODADCRBXLASE"/>
</dbReference>
<evidence type="ECO:0000256" key="4">
    <source>
        <dbReference type="ARBA" id="ARBA00023239"/>
    </source>
</evidence>
<proteinExistence type="predicted"/>
<accession>A0ABW0LQI5</accession>
<dbReference type="PROSITE" id="PS00879">
    <property type="entry name" value="ODR_DC_2_2"/>
    <property type="match status" value="1"/>
</dbReference>
<keyword evidence="4" id="KW-0456">Lyase</keyword>
<evidence type="ECO:0000256" key="2">
    <source>
        <dbReference type="ARBA" id="ARBA00022793"/>
    </source>
</evidence>
<dbReference type="InterPro" id="IPR002986">
    <property type="entry name" value="DAP_deCOOHase_LysA"/>
</dbReference>
<evidence type="ECO:0000259" key="5">
    <source>
        <dbReference type="Pfam" id="PF02784"/>
    </source>
</evidence>
<comment type="caution">
    <text evidence="6">The sequence shown here is derived from an EMBL/GenBank/DDBJ whole genome shotgun (WGS) entry which is preliminary data.</text>
</comment>
<dbReference type="PANTHER" id="PTHR43727:SF2">
    <property type="entry name" value="GROUP IV DECARBOXYLASE"/>
    <property type="match status" value="1"/>
</dbReference>
<evidence type="ECO:0000256" key="3">
    <source>
        <dbReference type="ARBA" id="ARBA00022898"/>
    </source>
</evidence>
<evidence type="ECO:0000313" key="7">
    <source>
        <dbReference type="Proteomes" id="UP001596105"/>
    </source>
</evidence>
<dbReference type="InterPro" id="IPR009006">
    <property type="entry name" value="Ala_racemase/Decarboxylase_C"/>
</dbReference>